<organism evidence="1 2">
    <name type="scientific">Haemaphysalis longicornis</name>
    <name type="common">Bush tick</name>
    <dbReference type="NCBI Taxonomy" id="44386"/>
    <lineage>
        <taxon>Eukaryota</taxon>
        <taxon>Metazoa</taxon>
        <taxon>Ecdysozoa</taxon>
        <taxon>Arthropoda</taxon>
        <taxon>Chelicerata</taxon>
        <taxon>Arachnida</taxon>
        <taxon>Acari</taxon>
        <taxon>Parasitiformes</taxon>
        <taxon>Ixodida</taxon>
        <taxon>Ixodoidea</taxon>
        <taxon>Ixodidae</taxon>
        <taxon>Haemaphysalinae</taxon>
        <taxon>Haemaphysalis</taxon>
    </lineage>
</organism>
<evidence type="ECO:0000313" key="1">
    <source>
        <dbReference type="EMBL" id="KAH9369893.1"/>
    </source>
</evidence>
<reference evidence="1 2" key="1">
    <citation type="journal article" date="2020" name="Cell">
        <title>Large-Scale Comparative Analyses of Tick Genomes Elucidate Their Genetic Diversity and Vector Capacities.</title>
        <authorList>
            <consortium name="Tick Genome and Microbiome Consortium (TIGMIC)"/>
            <person name="Jia N."/>
            <person name="Wang J."/>
            <person name="Shi W."/>
            <person name="Du L."/>
            <person name="Sun Y."/>
            <person name="Zhan W."/>
            <person name="Jiang J.F."/>
            <person name="Wang Q."/>
            <person name="Zhang B."/>
            <person name="Ji P."/>
            <person name="Bell-Sakyi L."/>
            <person name="Cui X.M."/>
            <person name="Yuan T.T."/>
            <person name="Jiang B.G."/>
            <person name="Yang W.F."/>
            <person name="Lam T.T."/>
            <person name="Chang Q.C."/>
            <person name="Ding S.J."/>
            <person name="Wang X.J."/>
            <person name="Zhu J.G."/>
            <person name="Ruan X.D."/>
            <person name="Zhao L."/>
            <person name="Wei J.T."/>
            <person name="Ye R.Z."/>
            <person name="Que T.C."/>
            <person name="Du C.H."/>
            <person name="Zhou Y.H."/>
            <person name="Cheng J.X."/>
            <person name="Dai P.F."/>
            <person name="Guo W.B."/>
            <person name="Han X.H."/>
            <person name="Huang E.J."/>
            <person name="Li L.F."/>
            <person name="Wei W."/>
            <person name="Gao Y.C."/>
            <person name="Liu J.Z."/>
            <person name="Shao H.Z."/>
            <person name="Wang X."/>
            <person name="Wang C.C."/>
            <person name="Yang T.C."/>
            <person name="Huo Q.B."/>
            <person name="Li W."/>
            <person name="Chen H.Y."/>
            <person name="Chen S.E."/>
            <person name="Zhou L.G."/>
            <person name="Ni X.B."/>
            <person name="Tian J.H."/>
            <person name="Sheng Y."/>
            <person name="Liu T."/>
            <person name="Pan Y.S."/>
            <person name="Xia L.Y."/>
            <person name="Li J."/>
            <person name="Zhao F."/>
            <person name="Cao W.C."/>
        </authorList>
    </citation>
    <scope>NUCLEOTIDE SEQUENCE [LARGE SCALE GENOMIC DNA]</scope>
    <source>
        <strain evidence="1">HaeL-2018</strain>
    </source>
</reference>
<dbReference type="AlphaFoldDB" id="A0A9J6G3S2"/>
<name>A0A9J6G3S2_HAELO</name>
<comment type="caution">
    <text evidence="1">The sequence shown here is derived from an EMBL/GenBank/DDBJ whole genome shotgun (WGS) entry which is preliminary data.</text>
</comment>
<proteinExistence type="predicted"/>
<gene>
    <name evidence="1" type="ORF">HPB48_013898</name>
</gene>
<keyword evidence="2" id="KW-1185">Reference proteome</keyword>
<evidence type="ECO:0000313" key="2">
    <source>
        <dbReference type="Proteomes" id="UP000821853"/>
    </source>
</evidence>
<dbReference type="VEuPathDB" id="VectorBase:HLOH_044814"/>
<sequence>MRSAVSEAIECVDPRPLVDGWVTSMDGTDSAALVREKCTHMRDHSVLSWRPGKHVRTNCASIPRWTAIASFVDGEYRGRAAIFESCDFLGIWVSQPLALARRHTRAGKLGKERGPSATMN</sequence>
<dbReference type="OrthoDB" id="6478758at2759"/>
<dbReference type="Proteomes" id="UP000821853">
    <property type="component" value="Chromosome 3"/>
</dbReference>
<protein>
    <submittedName>
        <fullName evidence="1">Uncharacterized protein</fullName>
    </submittedName>
</protein>
<dbReference type="EMBL" id="JABSTR010000005">
    <property type="protein sequence ID" value="KAH9369893.1"/>
    <property type="molecule type" value="Genomic_DNA"/>
</dbReference>
<accession>A0A9J6G3S2</accession>